<reference evidence="2" key="1">
    <citation type="submission" date="2018-11" db="EMBL/GenBank/DDBJ databases">
        <authorList>
            <person name="Alioto T."/>
            <person name="Alioto T."/>
        </authorList>
    </citation>
    <scope>NUCLEOTIDE SEQUENCE</scope>
</reference>
<dbReference type="Proteomes" id="UP000596742">
    <property type="component" value="Unassembled WGS sequence"/>
</dbReference>
<proteinExistence type="predicted"/>
<evidence type="ECO:0000313" key="3">
    <source>
        <dbReference type="Proteomes" id="UP000596742"/>
    </source>
</evidence>
<dbReference type="AlphaFoldDB" id="A0A8B6C358"/>
<name>A0A8B6C358_MYTGA</name>
<feature type="region of interest" description="Disordered" evidence="1">
    <location>
        <begin position="75"/>
        <end position="148"/>
    </location>
</feature>
<accession>A0A8B6C358</accession>
<keyword evidence="3" id="KW-1185">Reference proteome</keyword>
<evidence type="ECO:0000256" key="1">
    <source>
        <dbReference type="SAM" id="MobiDB-lite"/>
    </source>
</evidence>
<feature type="compositionally biased region" description="Low complexity" evidence="1">
    <location>
        <begin position="75"/>
        <end position="105"/>
    </location>
</feature>
<organism evidence="2 3">
    <name type="scientific">Mytilus galloprovincialis</name>
    <name type="common">Mediterranean mussel</name>
    <dbReference type="NCBI Taxonomy" id="29158"/>
    <lineage>
        <taxon>Eukaryota</taxon>
        <taxon>Metazoa</taxon>
        <taxon>Spiralia</taxon>
        <taxon>Lophotrochozoa</taxon>
        <taxon>Mollusca</taxon>
        <taxon>Bivalvia</taxon>
        <taxon>Autobranchia</taxon>
        <taxon>Pteriomorphia</taxon>
        <taxon>Mytilida</taxon>
        <taxon>Mytiloidea</taxon>
        <taxon>Mytilidae</taxon>
        <taxon>Mytilinae</taxon>
        <taxon>Mytilus</taxon>
    </lineage>
</organism>
<comment type="caution">
    <text evidence="2">The sequence shown here is derived from an EMBL/GenBank/DDBJ whole genome shotgun (WGS) entry which is preliminary data.</text>
</comment>
<gene>
    <name evidence="2" type="ORF">MGAL_10B023314</name>
</gene>
<dbReference type="EMBL" id="UYJE01001115">
    <property type="protein sequence ID" value="VDH99255.1"/>
    <property type="molecule type" value="Genomic_DNA"/>
</dbReference>
<dbReference type="OrthoDB" id="6111744at2759"/>
<protein>
    <submittedName>
        <fullName evidence="2">Uncharacterized protein</fullName>
    </submittedName>
</protein>
<evidence type="ECO:0000313" key="2">
    <source>
        <dbReference type="EMBL" id="VDH99255.1"/>
    </source>
</evidence>
<sequence length="157" mass="18292">MESYAFTKKQSIRGNMEMRTNFGRHMAVVLTKVNDFYYVNLYNNNPRNPGRCSLGWDEFLELTNMKEGLEQLFKQFEEQQPQQLQTQQPQPLQIQQPQQPTLQELMPPPPPYAAQPIRVLGSSNNKRPSTLPRCGLPSKKPKGEENFDPMEFFNQLM</sequence>